<sequence>MPADLNPVSESANQLFSPRQFFKVLQEAARSFGNNPYDSDVLEDREDHKMPDTPGDGMSEGDASNDGTPEFHTPDDESEEDAPGSKVRHFEVARAILDRPETQHAIQNKVSQCVYQLCTTKLRVEIFDKNRVVLSAAGAISLAEIEGRITWARQLTPSRKDSDVFNHICYELLSRVYPAFTQHCQECLDAVMRVLEAALTDHEAFYPSWAARNRYEVLAAMHAHSVQARMEVFACPQWVNPLQTTTRTDAQNRHLLQLENRFRIEYSTSRVQAFCPVESKTTALLQALRDFGCQDFEALGDLLPFLPEGAMYEEELTVLARAAAYWSVAVEETSVQISAAISKFVNNVAHSLATA</sequence>
<dbReference type="AlphaFoldDB" id="A0A067M7B7"/>
<gene>
    <name evidence="2" type="ORF">BOTBODRAFT_177070</name>
</gene>
<dbReference type="EMBL" id="KL198056">
    <property type="protein sequence ID" value="KDQ11673.1"/>
    <property type="molecule type" value="Genomic_DNA"/>
</dbReference>
<evidence type="ECO:0000313" key="3">
    <source>
        <dbReference type="Proteomes" id="UP000027195"/>
    </source>
</evidence>
<organism evidence="2 3">
    <name type="scientific">Botryobasidium botryosum (strain FD-172 SS1)</name>
    <dbReference type="NCBI Taxonomy" id="930990"/>
    <lineage>
        <taxon>Eukaryota</taxon>
        <taxon>Fungi</taxon>
        <taxon>Dikarya</taxon>
        <taxon>Basidiomycota</taxon>
        <taxon>Agaricomycotina</taxon>
        <taxon>Agaricomycetes</taxon>
        <taxon>Cantharellales</taxon>
        <taxon>Botryobasidiaceae</taxon>
        <taxon>Botryobasidium</taxon>
    </lineage>
</organism>
<dbReference type="Proteomes" id="UP000027195">
    <property type="component" value="Unassembled WGS sequence"/>
</dbReference>
<keyword evidence="3" id="KW-1185">Reference proteome</keyword>
<protein>
    <submittedName>
        <fullName evidence="2">Uncharacterized protein</fullName>
    </submittedName>
</protein>
<accession>A0A067M7B7</accession>
<evidence type="ECO:0000313" key="2">
    <source>
        <dbReference type="EMBL" id="KDQ11673.1"/>
    </source>
</evidence>
<dbReference type="HOGENOM" id="CLU_776101_0_0_1"/>
<proteinExistence type="predicted"/>
<reference evidence="3" key="1">
    <citation type="journal article" date="2014" name="Proc. Natl. Acad. Sci. U.S.A.">
        <title>Extensive sampling of basidiomycete genomes demonstrates inadequacy of the white-rot/brown-rot paradigm for wood decay fungi.</title>
        <authorList>
            <person name="Riley R."/>
            <person name="Salamov A.A."/>
            <person name="Brown D.W."/>
            <person name="Nagy L.G."/>
            <person name="Floudas D."/>
            <person name="Held B.W."/>
            <person name="Levasseur A."/>
            <person name="Lombard V."/>
            <person name="Morin E."/>
            <person name="Otillar R."/>
            <person name="Lindquist E.A."/>
            <person name="Sun H."/>
            <person name="LaButti K.M."/>
            <person name="Schmutz J."/>
            <person name="Jabbour D."/>
            <person name="Luo H."/>
            <person name="Baker S.E."/>
            <person name="Pisabarro A.G."/>
            <person name="Walton J.D."/>
            <person name="Blanchette R.A."/>
            <person name="Henrissat B."/>
            <person name="Martin F."/>
            <person name="Cullen D."/>
            <person name="Hibbett D.S."/>
            <person name="Grigoriev I.V."/>
        </authorList>
    </citation>
    <scope>NUCLEOTIDE SEQUENCE [LARGE SCALE GENOMIC DNA]</scope>
    <source>
        <strain evidence="3">FD-172 SS1</strain>
    </source>
</reference>
<evidence type="ECO:0000256" key="1">
    <source>
        <dbReference type="SAM" id="MobiDB-lite"/>
    </source>
</evidence>
<dbReference type="InParanoid" id="A0A067M7B7"/>
<feature type="region of interest" description="Disordered" evidence="1">
    <location>
        <begin position="33"/>
        <end position="86"/>
    </location>
</feature>
<name>A0A067M7B7_BOTB1</name>